<dbReference type="EMBL" id="QTJV01000018">
    <property type="protein sequence ID" value="RFM30858.1"/>
    <property type="molecule type" value="Genomic_DNA"/>
</dbReference>
<evidence type="ECO:0000259" key="4">
    <source>
        <dbReference type="PROSITE" id="PS01124"/>
    </source>
</evidence>
<dbReference type="RefSeq" id="WP_116857404.1">
    <property type="nucleotide sequence ID" value="NZ_QTJV01000018.1"/>
</dbReference>
<feature type="domain" description="HTH araC/xylS-type" evidence="4">
    <location>
        <begin position="168"/>
        <end position="266"/>
    </location>
</feature>
<proteinExistence type="predicted"/>
<dbReference type="SMART" id="SM00342">
    <property type="entry name" value="HTH_ARAC"/>
    <property type="match status" value="1"/>
</dbReference>
<dbReference type="Pfam" id="PF12833">
    <property type="entry name" value="HTH_18"/>
    <property type="match status" value="1"/>
</dbReference>
<evidence type="ECO:0000313" key="6">
    <source>
        <dbReference type="Proteomes" id="UP000261174"/>
    </source>
</evidence>
<evidence type="ECO:0000256" key="2">
    <source>
        <dbReference type="ARBA" id="ARBA00023125"/>
    </source>
</evidence>
<dbReference type="GO" id="GO:0003700">
    <property type="term" value="F:DNA-binding transcription factor activity"/>
    <property type="evidence" value="ECO:0007669"/>
    <property type="project" value="InterPro"/>
</dbReference>
<dbReference type="InterPro" id="IPR009057">
    <property type="entry name" value="Homeodomain-like_sf"/>
</dbReference>
<evidence type="ECO:0000313" key="5">
    <source>
        <dbReference type="EMBL" id="RFM30858.1"/>
    </source>
</evidence>
<dbReference type="Proteomes" id="UP000261174">
    <property type="component" value="Unassembled WGS sequence"/>
</dbReference>
<keyword evidence="1" id="KW-0805">Transcription regulation</keyword>
<gene>
    <name evidence="5" type="ORF">DXN04_31475</name>
</gene>
<dbReference type="PRINTS" id="PR00032">
    <property type="entry name" value="HTHARAC"/>
</dbReference>
<dbReference type="AlphaFoldDB" id="A0A3E1NSW1"/>
<protein>
    <submittedName>
        <fullName evidence="5">AraC family transcriptional regulator</fullName>
    </submittedName>
</protein>
<organism evidence="5 6">
    <name type="scientific">Chitinophaga silvisoli</name>
    <dbReference type="NCBI Taxonomy" id="2291814"/>
    <lineage>
        <taxon>Bacteria</taxon>
        <taxon>Pseudomonadati</taxon>
        <taxon>Bacteroidota</taxon>
        <taxon>Chitinophagia</taxon>
        <taxon>Chitinophagales</taxon>
        <taxon>Chitinophagaceae</taxon>
        <taxon>Chitinophaga</taxon>
    </lineage>
</organism>
<dbReference type="SUPFAM" id="SSF46689">
    <property type="entry name" value="Homeodomain-like"/>
    <property type="match status" value="2"/>
</dbReference>
<keyword evidence="6" id="KW-1185">Reference proteome</keyword>
<dbReference type="PROSITE" id="PS00041">
    <property type="entry name" value="HTH_ARAC_FAMILY_1"/>
    <property type="match status" value="1"/>
</dbReference>
<dbReference type="PROSITE" id="PS01124">
    <property type="entry name" value="HTH_ARAC_FAMILY_2"/>
    <property type="match status" value="1"/>
</dbReference>
<reference evidence="5 6" key="1">
    <citation type="submission" date="2018-08" db="EMBL/GenBank/DDBJ databases">
        <title>Chitinophaga sp. K20C18050901, a novel bacterium isolated from forest soil.</title>
        <authorList>
            <person name="Wang C."/>
        </authorList>
    </citation>
    <scope>NUCLEOTIDE SEQUENCE [LARGE SCALE GENOMIC DNA]</scope>
    <source>
        <strain evidence="5 6">K20C18050901</strain>
    </source>
</reference>
<dbReference type="InterPro" id="IPR018060">
    <property type="entry name" value="HTH_AraC"/>
</dbReference>
<keyword evidence="2" id="KW-0238">DNA-binding</keyword>
<name>A0A3E1NSW1_9BACT</name>
<comment type="caution">
    <text evidence="5">The sequence shown here is derived from an EMBL/GenBank/DDBJ whole genome shotgun (WGS) entry which is preliminary data.</text>
</comment>
<dbReference type="PANTHER" id="PTHR43280:SF28">
    <property type="entry name" value="HTH-TYPE TRANSCRIPTIONAL ACTIVATOR RHAS"/>
    <property type="match status" value="1"/>
</dbReference>
<dbReference type="Gene3D" id="1.10.10.60">
    <property type="entry name" value="Homeodomain-like"/>
    <property type="match status" value="1"/>
</dbReference>
<sequence length="266" mass="30690">MIMQQSPVQMEKGTYVGRTVREHTFKHIITTETTYPAGYTSEWHYHSNPHFSHILCGGSKELVKGQSDLNVVGEGLYYYPGIPHQNVGYQEGTRIFNLELEAGFFKQYELEVPPPSLMFDEQAQLNAKGLIRAMKEHYLHDEQSQMAIEQICISLIQPDEKLFPEWVPKIKAVMQDYWDQPLSLPQLAKELGLHPVTISKYFSKYFNCSAGEYLRRIKVERAVGLIRSGQNSLTEVAYQCGFADQAHFTKMFQRITGMLPRQYEKL</sequence>
<dbReference type="InterPro" id="IPR018062">
    <property type="entry name" value="HTH_AraC-typ_CS"/>
</dbReference>
<dbReference type="GO" id="GO:0043565">
    <property type="term" value="F:sequence-specific DNA binding"/>
    <property type="evidence" value="ECO:0007669"/>
    <property type="project" value="InterPro"/>
</dbReference>
<evidence type="ECO:0000256" key="1">
    <source>
        <dbReference type="ARBA" id="ARBA00023015"/>
    </source>
</evidence>
<dbReference type="InterPro" id="IPR020449">
    <property type="entry name" value="Tscrpt_reg_AraC-type_HTH"/>
</dbReference>
<accession>A0A3E1NSW1</accession>
<dbReference type="OrthoDB" id="511992at2"/>
<evidence type="ECO:0000256" key="3">
    <source>
        <dbReference type="ARBA" id="ARBA00023163"/>
    </source>
</evidence>
<dbReference type="PANTHER" id="PTHR43280">
    <property type="entry name" value="ARAC-FAMILY TRANSCRIPTIONAL REGULATOR"/>
    <property type="match status" value="1"/>
</dbReference>
<keyword evidence="3" id="KW-0804">Transcription</keyword>